<comment type="caution">
    <text evidence="1">The sequence shown here is derived from an EMBL/GenBank/DDBJ whole genome shotgun (WGS) entry which is preliminary data.</text>
</comment>
<evidence type="ECO:0000313" key="1">
    <source>
        <dbReference type="EMBL" id="MFD1000286.1"/>
    </source>
</evidence>
<evidence type="ECO:0008006" key="3">
    <source>
        <dbReference type="Google" id="ProtNLM"/>
    </source>
</evidence>
<organism evidence="1 2">
    <name type="scientific">Ohtaekwangia kribbensis</name>
    <dbReference type="NCBI Taxonomy" id="688913"/>
    <lineage>
        <taxon>Bacteria</taxon>
        <taxon>Pseudomonadati</taxon>
        <taxon>Bacteroidota</taxon>
        <taxon>Cytophagia</taxon>
        <taxon>Cytophagales</taxon>
        <taxon>Fulvivirgaceae</taxon>
        <taxon>Ohtaekwangia</taxon>
    </lineage>
</organism>
<protein>
    <recommendedName>
        <fullName evidence="3">Cthe-2314-like HEPN domain-containing protein</fullName>
    </recommendedName>
</protein>
<name>A0ABW3K4B5_9BACT</name>
<reference evidence="2" key="1">
    <citation type="journal article" date="2019" name="Int. J. Syst. Evol. Microbiol.">
        <title>The Global Catalogue of Microorganisms (GCM) 10K type strain sequencing project: providing services to taxonomists for standard genome sequencing and annotation.</title>
        <authorList>
            <consortium name="The Broad Institute Genomics Platform"/>
            <consortium name="The Broad Institute Genome Sequencing Center for Infectious Disease"/>
            <person name="Wu L."/>
            <person name="Ma J."/>
        </authorList>
    </citation>
    <scope>NUCLEOTIDE SEQUENCE [LARGE SCALE GENOMIC DNA]</scope>
    <source>
        <strain evidence="2">CCUG 58938</strain>
    </source>
</reference>
<dbReference type="EMBL" id="JBHTKA010000004">
    <property type="protein sequence ID" value="MFD1000286.1"/>
    <property type="molecule type" value="Genomic_DNA"/>
</dbReference>
<gene>
    <name evidence="1" type="ORF">ACFQ21_13265</name>
</gene>
<dbReference type="RefSeq" id="WP_377579690.1">
    <property type="nucleotide sequence ID" value="NZ_JBHTKA010000004.1"/>
</dbReference>
<sequence>MEQIPSIFEEFYKRHDLVSYRMSWHEQHVIERALDLQGFIHSISGQLEEERIDYKKGIFPLGFFDIEQPTRIRYIKIIFTFTILERRSRALCKLIHELKRTDKTIEDYKGGLMDRLKFFIREYLDLDFEKLTDWSEIATFQKIRDCIIHCGGQVSESRDKLFIEALCVGKGDFEISENGYLFVNEEYVGKIEGYTIGFICSVLDELFFALNGVRKYPEQFPE</sequence>
<evidence type="ECO:0000313" key="2">
    <source>
        <dbReference type="Proteomes" id="UP001597112"/>
    </source>
</evidence>
<keyword evidence="2" id="KW-1185">Reference proteome</keyword>
<accession>A0ABW3K4B5</accession>
<proteinExistence type="predicted"/>
<dbReference type="Proteomes" id="UP001597112">
    <property type="component" value="Unassembled WGS sequence"/>
</dbReference>